<name>A0A7G9YVG9_9EURY</name>
<dbReference type="EMBL" id="MT631499">
    <property type="protein sequence ID" value="QNO52003.1"/>
    <property type="molecule type" value="Genomic_DNA"/>
</dbReference>
<keyword evidence="1" id="KW-0812">Transmembrane</keyword>
<sequence>MNKIINRNKTKIFGISILLILCLLIFPNMGMACFNPTDSFATEVALNKPSITYDLSGIKQSKDVTVIEKEKEESPDIVEEVHREEAVPKPIEIITIEEGEEKTKRSRAPSFEDYIETNAIIYRSHYNKDVAVALTEEEWEGQKYLDVKIQVPTKFVYSSHSEIRIKLDNLPLITKEVNQEYFKSLGYQVEGGFQSGRLKSQLIKENIDIAVWSFSNVEEEEDDEEEPEKRGTFSGFSIRVRDQSTLTPELEEEFKKVLEAYGFNPDVLSQAEITPRTIQDVDLEPAIDIDLDTFDWGQALRTELEWLQNNKVISGLTDDDLNEIEKVADKGTAGWNSKIRYFKGEWVQGITEEMSEETGMYMVKSFGGCGGFPIDLLPEEVPSGVEATDEEIAWIRDQIERWKENPEMKIGGTSIDCSARKTVTLWVYERTPVNQQLHREMIGGWEIIVAESPKPPLMDTIGRIAGFIAVAAVIAFILILIYKKFQEGYRECYKEK</sequence>
<dbReference type="AlphaFoldDB" id="A0A7G9YVG9"/>
<keyword evidence="1" id="KW-0472">Membrane</keyword>
<reference evidence="2" key="1">
    <citation type="submission" date="2020-06" db="EMBL/GenBank/DDBJ databases">
        <title>Unique genomic features of the anaerobic methanotrophic archaea.</title>
        <authorList>
            <person name="Chadwick G.L."/>
            <person name="Skennerton C.T."/>
            <person name="Laso-Perez R."/>
            <person name="Leu A.O."/>
            <person name="Speth D.R."/>
            <person name="Yu H."/>
            <person name="Morgan-Lang C."/>
            <person name="Hatzenpichler R."/>
            <person name="Goudeau D."/>
            <person name="Malmstrom R."/>
            <person name="Brazelton W.J."/>
            <person name="Woyke T."/>
            <person name="Hallam S.J."/>
            <person name="Tyson G.W."/>
            <person name="Wegener G."/>
            <person name="Boetius A."/>
            <person name="Orphan V."/>
        </authorList>
    </citation>
    <scope>NUCLEOTIDE SEQUENCE</scope>
</reference>
<gene>
    <name evidence="2" type="ORF">HGMICNAC_00005</name>
</gene>
<keyword evidence="1" id="KW-1133">Transmembrane helix</keyword>
<feature type="transmembrane region" description="Helical" evidence="1">
    <location>
        <begin position="464"/>
        <end position="482"/>
    </location>
</feature>
<evidence type="ECO:0000256" key="1">
    <source>
        <dbReference type="SAM" id="Phobius"/>
    </source>
</evidence>
<proteinExistence type="predicted"/>
<protein>
    <submittedName>
        <fullName evidence="2">Uncharacterized protein</fullName>
    </submittedName>
</protein>
<dbReference type="PROSITE" id="PS51257">
    <property type="entry name" value="PROKAR_LIPOPROTEIN"/>
    <property type="match status" value="1"/>
</dbReference>
<accession>A0A7G9YVG9</accession>
<organism evidence="2">
    <name type="scientific">Candidatus Methanophagaceae archaeon ANME-1 ERB6</name>
    <dbReference type="NCBI Taxonomy" id="2759912"/>
    <lineage>
        <taxon>Archaea</taxon>
        <taxon>Methanobacteriati</taxon>
        <taxon>Methanobacteriota</taxon>
        <taxon>Stenosarchaea group</taxon>
        <taxon>Methanomicrobia</taxon>
        <taxon>Candidatus Methanophagales</taxon>
        <taxon>Candidatus Methanophagaceae</taxon>
    </lineage>
</organism>
<evidence type="ECO:0000313" key="2">
    <source>
        <dbReference type="EMBL" id="QNO52003.1"/>
    </source>
</evidence>